<dbReference type="Proteomes" id="UP000838756">
    <property type="component" value="Unassembled WGS sequence"/>
</dbReference>
<dbReference type="Pfam" id="PF03015">
    <property type="entry name" value="Sterile"/>
    <property type="match status" value="1"/>
</dbReference>
<dbReference type="GO" id="GO:0035336">
    <property type="term" value="P:long-chain fatty-acyl-CoA metabolic process"/>
    <property type="evidence" value="ECO:0007669"/>
    <property type="project" value="TreeGrafter"/>
</dbReference>
<organism evidence="13 14">
    <name type="scientific">Pararge aegeria aegeria</name>
    <dbReference type="NCBI Taxonomy" id="348720"/>
    <lineage>
        <taxon>Eukaryota</taxon>
        <taxon>Metazoa</taxon>
        <taxon>Ecdysozoa</taxon>
        <taxon>Arthropoda</taxon>
        <taxon>Hexapoda</taxon>
        <taxon>Insecta</taxon>
        <taxon>Pterygota</taxon>
        <taxon>Neoptera</taxon>
        <taxon>Endopterygota</taxon>
        <taxon>Lepidoptera</taxon>
        <taxon>Glossata</taxon>
        <taxon>Ditrysia</taxon>
        <taxon>Papilionoidea</taxon>
        <taxon>Nymphalidae</taxon>
        <taxon>Satyrinae</taxon>
        <taxon>Satyrini</taxon>
        <taxon>Parargina</taxon>
        <taxon>Pararge</taxon>
    </lineage>
</organism>
<evidence type="ECO:0000256" key="2">
    <source>
        <dbReference type="ARBA" id="ARBA00005928"/>
    </source>
</evidence>
<dbReference type="CDD" id="cd09071">
    <property type="entry name" value="FAR_C"/>
    <property type="match status" value="1"/>
</dbReference>
<evidence type="ECO:0000256" key="4">
    <source>
        <dbReference type="ARBA" id="ARBA00022692"/>
    </source>
</evidence>
<keyword evidence="3 10" id="KW-0444">Lipid biosynthesis</keyword>
<accession>A0A8S4QIB8</accession>
<name>A0A8S4QIB8_9NEOP</name>
<dbReference type="InterPro" id="IPR033640">
    <property type="entry name" value="FAR_C"/>
</dbReference>
<evidence type="ECO:0000259" key="12">
    <source>
        <dbReference type="Pfam" id="PF07993"/>
    </source>
</evidence>
<dbReference type="InterPro" id="IPR036291">
    <property type="entry name" value="NAD(P)-bd_dom_sf"/>
</dbReference>
<feature type="domain" description="Thioester reductase (TE)" evidence="12">
    <location>
        <begin position="27"/>
        <end position="295"/>
    </location>
</feature>
<dbReference type="EC" id="1.2.1.84" evidence="10"/>
<keyword evidence="7 10" id="KW-0443">Lipid metabolism</keyword>
<dbReference type="GO" id="GO:0005777">
    <property type="term" value="C:peroxisome"/>
    <property type="evidence" value="ECO:0007669"/>
    <property type="project" value="TreeGrafter"/>
</dbReference>
<proteinExistence type="inferred from homology"/>
<dbReference type="PANTHER" id="PTHR11011:SF24">
    <property type="entry name" value="FATTY ACYL-COA REDUCTASE"/>
    <property type="match status" value="1"/>
</dbReference>
<dbReference type="GO" id="GO:0016020">
    <property type="term" value="C:membrane"/>
    <property type="evidence" value="ECO:0007669"/>
    <property type="project" value="UniProtKB-SubCell"/>
</dbReference>
<evidence type="ECO:0000313" key="13">
    <source>
        <dbReference type="EMBL" id="CAH2211078.1"/>
    </source>
</evidence>
<dbReference type="PANTHER" id="PTHR11011">
    <property type="entry name" value="MALE STERILITY PROTEIN 2-RELATED"/>
    <property type="match status" value="1"/>
</dbReference>
<evidence type="ECO:0000313" key="14">
    <source>
        <dbReference type="Proteomes" id="UP000838756"/>
    </source>
</evidence>
<dbReference type="Pfam" id="PF07993">
    <property type="entry name" value="NAD_binding_4"/>
    <property type="match status" value="1"/>
</dbReference>
<comment type="subcellular location">
    <subcellularLocation>
        <location evidence="1">Membrane</location>
        <topology evidence="1">Multi-pass membrane protein</topology>
    </subcellularLocation>
</comment>
<evidence type="ECO:0000256" key="9">
    <source>
        <dbReference type="ARBA" id="ARBA00052530"/>
    </source>
</evidence>
<keyword evidence="5 10" id="KW-0521">NADP</keyword>
<reference evidence="13" key="1">
    <citation type="submission" date="2022-03" db="EMBL/GenBank/DDBJ databases">
        <authorList>
            <person name="Lindestad O."/>
        </authorList>
    </citation>
    <scope>NUCLEOTIDE SEQUENCE</scope>
</reference>
<comment type="catalytic activity">
    <reaction evidence="9 10">
        <text>a long-chain fatty acyl-CoA + 2 NADPH + 2 H(+) = a long-chain primary fatty alcohol + 2 NADP(+) + CoA</text>
        <dbReference type="Rhea" id="RHEA:52716"/>
        <dbReference type="ChEBI" id="CHEBI:15378"/>
        <dbReference type="ChEBI" id="CHEBI:57287"/>
        <dbReference type="ChEBI" id="CHEBI:57783"/>
        <dbReference type="ChEBI" id="CHEBI:58349"/>
        <dbReference type="ChEBI" id="CHEBI:77396"/>
        <dbReference type="ChEBI" id="CHEBI:83139"/>
        <dbReference type="EC" id="1.2.1.84"/>
    </reaction>
</comment>
<dbReference type="GO" id="GO:0102965">
    <property type="term" value="F:alcohol-forming long-chain fatty acyl-CoA reductase activity"/>
    <property type="evidence" value="ECO:0007669"/>
    <property type="project" value="UniProtKB-EC"/>
</dbReference>
<evidence type="ECO:0000256" key="8">
    <source>
        <dbReference type="ARBA" id="ARBA00023136"/>
    </source>
</evidence>
<evidence type="ECO:0000256" key="6">
    <source>
        <dbReference type="ARBA" id="ARBA00022989"/>
    </source>
</evidence>
<dbReference type="InterPro" id="IPR013120">
    <property type="entry name" value="FAR_NAD-bd"/>
</dbReference>
<feature type="transmembrane region" description="Helical" evidence="10">
    <location>
        <begin position="366"/>
        <end position="388"/>
    </location>
</feature>
<dbReference type="CDD" id="cd05236">
    <property type="entry name" value="FAR-N_SDR_e"/>
    <property type="match status" value="1"/>
</dbReference>
<evidence type="ECO:0000256" key="3">
    <source>
        <dbReference type="ARBA" id="ARBA00022516"/>
    </source>
</evidence>
<evidence type="ECO:0000256" key="7">
    <source>
        <dbReference type="ARBA" id="ARBA00023098"/>
    </source>
</evidence>
<evidence type="ECO:0000256" key="10">
    <source>
        <dbReference type="RuleBase" id="RU363097"/>
    </source>
</evidence>
<dbReference type="SUPFAM" id="SSF51735">
    <property type="entry name" value="NAD(P)-binding Rossmann-fold domains"/>
    <property type="match status" value="1"/>
</dbReference>
<keyword evidence="14" id="KW-1185">Reference proteome</keyword>
<feature type="domain" description="Fatty acyl-CoA reductase C-terminal" evidence="11">
    <location>
        <begin position="372"/>
        <end position="464"/>
    </location>
</feature>
<dbReference type="FunFam" id="3.40.50.720:FF:000143">
    <property type="entry name" value="Fatty acyl-CoA reductase"/>
    <property type="match status" value="1"/>
</dbReference>
<dbReference type="GO" id="GO:0080019">
    <property type="term" value="F:alcohol-forming very long-chain fatty acyl-CoA reductase activity"/>
    <property type="evidence" value="ECO:0007669"/>
    <property type="project" value="InterPro"/>
</dbReference>
<keyword evidence="6 10" id="KW-1133">Transmembrane helix</keyword>
<dbReference type="Gene3D" id="3.40.50.720">
    <property type="entry name" value="NAD(P)-binding Rossmann-like Domain"/>
    <property type="match status" value="1"/>
</dbReference>
<dbReference type="InterPro" id="IPR026055">
    <property type="entry name" value="FAR"/>
</dbReference>
<sequence length="512" mass="58892">MTFLESIDFENLPSIPDYYRGKTVFMTGGTGFLGKVLIEKLLYSCPDLDRIYLLLRPKKGMNPEQRLSAIYASNCFDRLREERPNIFESKVFFIAGDCGELRLGLSEEDRALLINRTHIIYHAAASVRFDDPLKASVKLNLRGTIEMIELANHVQNLECFVHVSTSYANTNRNLIEEVMYPAHDNWRELLNICEDIDDHTLNVLTPKYIGGMPNTYVFVKQLAEHVVYEQKGKLPVVITRPSVVVASISEPVPGWMGNFNGPIGLIIASSKGILHTVYGDPKITADYIPVDVAIKSFVVASWIRGTKKLEKTDDVPIYNTCNGSMGFRVTNEEIFLLGHDTIASYPLDNMIWSVGGTITSNKSIHYIKILLLHVLPALFLDTLLWIFGKKTMVLKIQRRIYSANVALQLFLTKEWTFSNKNYLSLRSKIKEVDKQHFFYIMENIDIREYFKDAIIGARRYLLHEKDENLPKARVHYKRVTLLDKIVRTLFYSYIFWKVIHTNFVRNLFVNVL</sequence>
<dbReference type="EMBL" id="CAKXAJ010009140">
    <property type="protein sequence ID" value="CAH2211078.1"/>
    <property type="molecule type" value="Genomic_DNA"/>
</dbReference>
<protein>
    <recommendedName>
        <fullName evidence="10">Fatty acyl-CoA reductase</fullName>
        <ecNumber evidence="10">1.2.1.84</ecNumber>
    </recommendedName>
</protein>
<comment type="similarity">
    <text evidence="2 10">Belongs to the fatty acyl-CoA reductase family.</text>
</comment>
<evidence type="ECO:0000259" key="11">
    <source>
        <dbReference type="Pfam" id="PF03015"/>
    </source>
</evidence>
<gene>
    <name evidence="13" type="primary">jg12318</name>
    <name evidence="13" type="ORF">PAEG_LOCUS2924</name>
</gene>
<dbReference type="OrthoDB" id="429813at2759"/>
<keyword evidence="8 10" id="KW-0472">Membrane</keyword>
<dbReference type="AlphaFoldDB" id="A0A8S4QIB8"/>
<evidence type="ECO:0000256" key="1">
    <source>
        <dbReference type="ARBA" id="ARBA00004141"/>
    </source>
</evidence>
<evidence type="ECO:0000256" key="5">
    <source>
        <dbReference type="ARBA" id="ARBA00022857"/>
    </source>
</evidence>
<keyword evidence="4 10" id="KW-0812">Transmembrane</keyword>
<comment type="function">
    <text evidence="10">Catalyzes the reduction of fatty acyl-CoA to fatty alcohols.</text>
</comment>
<keyword evidence="10" id="KW-0560">Oxidoreductase</keyword>
<comment type="caution">
    <text evidence="13">The sequence shown here is derived from an EMBL/GenBank/DDBJ whole genome shotgun (WGS) entry which is preliminary data.</text>
</comment>